<dbReference type="GO" id="GO:0001817">
    <property type="term" value="P:regulation of cytokine production"/>
    <property type="evidence" value="ECO:0007669"/>
    <property type="project" value="TreeGrafter"/>
</dbReference>
<dbReference type="GO" id="GO:0008270">
    <property type="term" value="F:zinc ion binding"/>
    <property type="evidence" value="ECO:0007669"/>
    <property type="project" value="UniProtKB-KW"/>
</dbReference>
<sequence length="72" mass="8370">LIHHEMIHTGEWPYQCEECRKSFSDGFNLITHQCLNTGEWPYKCEECGKNFSNQLLPDLPPEDPHWGAALQV</sequence>
<evidence type="ECO:0000256" key="3">
    <source>
        <dbReference type="ARBA" id="ARBA00022723"/>
    </source>
</evidence>
<dbReference type="EMBL" id="WEIT01034670">
    <property type="protein sequence ID" value="NWI82107.1"/>
    <property type="molecule type" value="Genomic_DNA"/>
</dbReference>
<name>A0A851ETL2_9CORV</name>
<dbReference type="PANTHER" id="PTHR24399">
    <property type="entry name" value="ZINC FINGER AND BTB DOMAIN-CONTAINING"/>
    <property type="match status" value="1"/>
</dbReference>
<dbReference type="PROSITE" id="PS50157">
    <property type="entry name" value="ZINC_FINGER_C2H2_2"/>
    <property type="match status" value="1"/>
</dbReference>
<keyword evidence="10" id="KW-0539">Nucleus</keyword>
<comment type="caution">
    <text evidence="13">The sequence shown here is derived from an EMBL/GenBank/DDBJ whole genome shotgun (WGS) entry which is preliminary data.</text>
</comment>
<feature type="non-terminal residue" evidence="13">
    <location>
        <position position="1"/>
    </location>
</feature>
<evidence type="ECO:0000313" key="13">
    <source>
        <dbReference type="EMBL" id="NWI82107.1"/>
    </source>
</evidence>
<organism evidence="13 14">
    <name type="scientific">Dryoscopus gambensis</name>
    <dbReference type="NCBI Taxonomy" id="85069"/>
    <lineage>
        <taxon>Eukaryota</taxon>
        <taxon>Metazoa</taxon>
        <taxon>Chordata</taxon>
        <taxon>Craniata</taxon>
        <taxon>Vertebrata</taxon>
        <taxon>Euteleostomi</taxon>
        <taxon>Archelosauria</taxon>
        <taxon>Archosauria</taxon>
        <taxon>Dinosauria</taxon>
        <taxon>Saurischia</taxon>
        <taxon>Theropoda</taxon>
        <taxon>Coelurosauria</taxon>
        <taxon>Aves</taxon>
        <taxon>Neognathae</taxon>
        <taxon>Neoaves</taxon>
        <taxon>Telluraves</taxon>
        <taxon>Australaves</taxon>
        <taxon>Passeriformes</taxon>
        <taxon>Corvoidea</taxon>
        <taxon>Malaconotidae</taxon>
        <taxon>Dryoscopus</taxon>
    </lineage>
</organism>
<evidence type="ECO:0000256" key="2">
    <source>
        <dbReference type="ARBA" id="ARBA00006991"/>
    </source>
</evidence>
<evidence type="ECO:0000256" key="5">
    <source>
        <dbReference type="ARBA" id="ARBA00022771"/>
    </source>
</evidence>
<evidence type="ECO:0000259" key="12">
    <source>
        <dbReference type="PROSITE" id="PS50157"/>
    </source>
</evidence>
<keyword evidence="4" id="KW-0677">Repeat</keyword>
<dbReference type="InterPro" id="IPR013087">
    <property type="entry name" value="Znf_C2H2_type"/>
</dbReference>
<feature type="domain" description="C2H2-type" evidence="12">
    <location>
        <begin position="14"/>
        <end position="41"/>
    </location>
</feature>
<evidence type="ECO:0000256" key="9">
    <source>
        <dbReference type="ARBA" id="ARBA00023163"/>
    </source>
</evidence>
<keyword evidence="5 11" id="KW-0863">Zinc-finger</keyword>
<feature type="non-terminal residue" evidence="13">
    <location>
        <position position="72"/>
    </location>
</feature>
<comment type="similarity">
    <text evidence="2">Belongs to the krueppel C2H2-type zinc-finger protein family.</text>
</comment>
<evidence type="ECO:0000256" key="8">
    <source>
        <dbReference type="ARBA" id="ARBA00023125"/>
    </source>
</evidence>
<proteinExistence type="inferred from homology"/>
<keyword evidence="6" id="KW-0862">Zinc</keyword>
<keyword evidence="3" id="KW-0479">Metal-binding</keyword>
<dbReference type="GO" id="GO:0005654">
    <property type="term" value="C:nucleoplasm"/>
    <property type="evidence" value="ECO:0007669"/>
    <property type="project" value="TreeGrafter"/>
</dbReference>
<keyword evidence="14" id="KW-1185">Reference proteome</keyword>
<accession>A0A851ETL2</accession>
<evidence type="ECO:0000256" key="1">
    <source>
        <dbReference type="ARBA" id="ARBA00004123"/>
    </source>
</evidence>
<reference evidence="13" key="1">
    <citation type="submission" date="2019-10" db="EMBL/GenBank/DDBJ databases">
        <title>Bird 10,000 Genomes (B10K) Project - Family phase.</title>
        <authorList>
            <person name="Zhang G."/>
        </authorList>
    </citation>
    <scope>NUCLEOTIDE SEQUENCE</scope>
    <source>
        <strain evidence="13">B10K-DU-002-56</strain>
        <tissue evidence="13">Muscle</tissue>
    </source>
</reference>
<evidence type="ECO:0000256" key="6">
    <source>
        <dbReference type="ARBA" id="ARBA00022833"/>
    </source>
</evidence>
<dbReference type="Pfam" id="PF00096">
    <property type="entry name" value="zf-C2H2"/>
    <property type="match status" value="2"/>
</dbReference>
<keyword evidence="9" id="KW-0804">Transcription</keyword>
<dbReference type="InterPro" id="IPR036236">
    <property type="entry name" value="Znf_C2H2_sf"/>
</dbReference>
<protein>
    <submittedName>
        <fullName evidence="13">ZSC23 protein</fullName>
    </submittedName>
</protein>
<gene>
    <name evidence="13" type="primary">Zscan23</name>
    <name evidence="13" type="ORF">DRYGAM_R14277</name>
</gene>
<dbReference type="Gene3D" id="3.30.160.60">
    <property type="entry name" value="Classic Zinc Finger"/>
    <property type="match status" value="2"/>
</dbReference>
<evidence type="ECO:0000256" key="7">
    <source>
        <dbReference type="ARBA" id="ARBA00023015"/>
    </source>
</evidence>
<dbReference type="GO" id="GO:0000978">
    <property type="term" value="F:RNA polymerase II cis-regulatory region sequence-specific DNA binding"/>
    <property type="evidence" value="ECO:0007669"/>
    <property type="project" value="TreeGrafter"/>
</dbReference>
<dbReference type="GO" id="GO:0001227">
    <property type="term" value="F:DNA-binding transcription repressor activity, RNA polymerase II-specific"/>
    <property type="evidence" value="ECO:0007669"/>
    <property type="project" value="TreeGrafter"/>
</dbReference>
<keyword evidence="8" id="KW-0238">DNA-binding</keyword>
<evidence type="ECO:0000313" key="14">
    <source>
        <dbReference type="Proteomes" id="UP000604080"/>
    </source>
</evidence>
<evidence type="ECO:0000256" key="11">
    <source>
        <dbReference type="PROSITE-ProRule" id="PRU00042"/>
    </source>
</evidence>
<dbReference type="Proteomes" id="UP000604080">
    <property type="component" value="Unassembled WGS sequence"/>
</dbReference>
<dbReference type="AlphaFoldDB" id="A0A851ETL2"/>
<dbReference type="SUPFAM" id="SSF57667">
    <property type="entry name" value="beta-beta-alpha zinc fingers"/>
    <property type="match status" value="1"/>
</dbReference>
<dbReference type="PANTHER" id="PTHR24399:SF54">
    <property type="entry name" value="GASTRULA ZINC FINGER PROTEIN XLCGF26.1-LIKE-RELATED"/>
    <property type="match status" value="1"/>
</dbReference>
<comment type="subcellular location">
    <subcellularLocation>
        <location evidence="1">Nucleus</location>
    </subcellularLocation>
</comment>
<evidence type="ECO:0000256" key="10">
    <source>
        <dbReference type="ARBA" id="ARBA00023242"/>
    </source>
</evidence>
<dbReference type="FunFam" id="3.30.160.60:FF:000382">
    <property type="entry name" value="zinc finger protein 35 isoform X4"/>
    <property type="match status" value="1"/>
</dbReference>
<keyword evidence="7" id="KW-0805">Transcription regulation</keyword>
<dbReference type="GO" id="GO:0002682">
    <property type="term" value="P:regulation of immune system process"/>
    <property type="evidence" value="ECO:0007669"/>
    <property type="project" value="TreeGrafter"/>
</dbReference>
<evidence type="ECO:0000256" key="4">
    <source>
        <dbReference type="ARBA" id="ARBA00022737"/>
    </source>
</evidence>
<dbReference type="FunFam" id="3.30.160.60:FF:000446">
    <property type="entry name" value="Zinc finger protein"/>
    <property type="match status" value="1"/>
</dbReference>